<dbReference type="OrthoDB" id="3789666at2759"/>
<name>A0A6A5VGR7_9PLEO</name>
<protein>
    <submittedName>
        <fullName evidence="2">Uncharacterized protein</fullName>
    </submittedName>
</protein>
<feature type="compositionally biased region" description="Low complexity" evidence="1">
    <location>
        <begin position="231"/>
        <end position="261"/>
    </location>
</feature>
<reference evidence="2" key="1">
    <citation type="journal article" date="2020" name="Stud. Mycol.">
        <title>101 Dothideomycetes genomes: a test case for predicting lifestyles and emergence of pathogens.</title>
        <authorList>
            <person name="Haridas S."/>
            <person name="Albert R."/>
            <person name="Binder M."/>
            <person name="Bloem J."/>
            <person name="Labutti K."/>
            <person name="Salamov A."/>
            <person name="Andreopoulos B."/>
            <person name="Baker S."/>
            <person name="Barry K."/>
            <person name="Bills G."/>
            <person name="Bluhm B."/>
            <person name="Cannon C."/>
            <person name="Castanera R."/>
            <person name="Culley D."/>
            <person name="Daum C."/>
            <person name="Ezra D."/>
            <person name="Gonzalez J."/>
            <person name="Henrissat B."/>
            <person name="Kuo A."/>
            <person name="Liang C."/>
            <person name="Lipzen A."/>
            <person name="Lutzoni F."/>
            <person name="Magnuson J."/>
            <person name="Mondo S."/>
            <person name="Nolan M."/>
            <person name="Ohm R."/>
            <person name="Pangilinan J."/>
            <person name="Park H.-J."/>
            <person name="Ramirez L."/>
            <person name="Alfaro M."/>
            <person name="Sun H."/>
            <person name="Tritt A."/>
            <person name="Yoshinaga Y."/>
            <person name="Zwiers L.-H."/>
            <person name="Turgeon B."/>
            <person name="Goodwin S."/>
            <person name="Spatafora J."/>
            <person name="Crous P."/>
            <person name="Grigoriev I."/>
        </authorList>
    </citation>
    <scope>NUCLEOTIDE SEQUENCE</scope>
    <source>
        <strain evidence="2">CBS 107.79</strain>
    </source>
</reference>
<dbReference type="EMBL" id="ML976665">
    <property type="protein sequence ID" value="KAF1976753.1"/>
    <property type="molecule type" value="Genomic_DNA"/>
</dbReference>
<proteinExistence type="predicted"/>
<accession>A0A6A5VGR7</accession>
<feature type="non-terminal residue" evidence="2">
    <location>
        <position position="261"/>
    </location>
</feature>
<dbReference type="Proteomes" id="UP000800036">
    <property type="component" value="Unassembled WGS sequence"/>
</dbReference>
<organism evidence="2 3">
    <name type="scientific">Bimuria novae-zelandiae CBS 107.79</name>
    <dbReference type="NCBI Taxonomy" id="1447943"/>
    <lineage>
        <taxon>Eukaryota</taxon>
        <taxon>Fungi</taxon>
        <taxon>Dikarya</taxon>
        <taxon>Ascomycota</taxon>
        <taxon>Pezizomycotina</taxon>
        <taxon>Dothideomycetes</taxon>
        <taxon>Pleosporomycetidae</taxon>
        <taxon>Pleosporales</taxon>
        <taxon>Massarineae</taxon>
        <taxon>Didymosphaeriaceae</taxon>
        <taxon>Bimuria</taxon>
    </lineage>
</organism>
<gene>
    <name evidence="2" type="ORF">BU23DRAFT_551217</name>
</gene>
<evidence type="ECO:0000313" key="2">
    <source>
        <dbReference type="EMBL" id="KAF1976753.1"/>
    </source>
</evidence>
<sequence length="261" mass="28870">MAKINEVMQLWKNYSPMNLHKAYLDSEFDLPMNDLAEPRSMPVEGSYTWCITCEEFGHLMGEKPEGCNMTKLESRAPADLRSNAIITAKPFVPAGFKIGSWTALSGGNAIQTRCTTYNCDKILTWTVPMPALGQYLTCPSCKQQIAHPHDHTRKRSSVTASVDNVIKLVELITGVEHANSKYSAADLEMFHQRPSLRLKQALHSGFNPRRFDPHEAQRYPTSSPTRRPLCSGTTGPTSTSAGKTVAISRSTSPPSRSSLPM</sequence>
<evidence type="ECO:0000256" key="1">
    <source>
        <dbReference type="SAM" id="MobiDB-lite"/>
    </source>
</evidence>
<feature type="region of interest" description="Disordered" evidence="1">
    <location>
        <begin position="205"/>
        <end position="261"/>
    </location>
</feature>
<evidence type="ECO:0000313" key="3">
    <source>
        <dbReference type="Proteomes" id="UP000800036"/>
    </source>
</evidence>
<keyword evidence="3" id="KW-1185">Reference proteome</keyword>
<dbReference type="AlphaFoldDB" id="A0A6A5VGR7"/>